<evidence type="ECO:0000256" key="1">
    <source>
        <dbReference type="SAM" id="MobiDB-lite"/>
    </source>
</evidence>
<feature type="region of interest" description="Disordered" evidence="1">
    <location>
        <begin position="1"/>
        <end position="20"/>
    </location>
</feature>
<keyword evidence="3" id="KW-1185">Reference proteome</keyword>
<protein>
    <submittedName>
        <fullName evidence="2">Uncharacterized protein</fullName>
    </submittedName>
</protein>
<feature type="region of interest" description="Disordered" evidence="1">
    <location>
        <begin position="253"/>
        <end position="284"/>
    </location>
</feature>
<sequence>MPGCKRRERTHTNRRHVASPPFNLRAVGRRLDRRHRITGVKEIKGEAQGVGDPPGTSRNESVDSFPFVVFPTAPCLSTELDLSHASPSALASSFSARLSYSPNRNEQQQCCLPARRQLAGRQQRWPSWGFCDMRMLRQSSSKMLLLAFVSHPPPPFHANSASRLVHRASTPTAACFSRRRSSDDEQTWRVRPVFEEQQTCAAAICAGGACERAGTSHQHDSVVVLLAGVLELHRRKEKTGRTAQFVSSFQPPYDDAAATPSRPSFPVAQAPPIHPILPTPSTPLHPHDVRLISVTNEFEDPRDGYLRDRDDSGGWLL</sequence>
<dbReference type="Proteomes" id="UP000027222">
    <property type="component" value="Unassembled WGS sequence"/>
</dbReference>
<dbReference type="EMBL" id="KL142424">
    <property type="protein sequence ID" value="KDR66333.1"/>
    <property type="molecule type" value="Genomic_DNA"/>
</dbReference>
<evidence type="ECO:0000313" key="2">
    <source>
        <dbReference type="EMBL" id="KDR66333.1"/>
    </source>
</evidence>
<evidence type="ECO:0000313" key="3">
    <source>
        <dbReference type="Proteomes" id="UP000027222"/>
    </source>
</evidence>
<proteinExistence type="predicted"/>
<reference evidence="3" key="1">
    <citation type="journal article" date="2014" name="Proc. Natl. Acad. Sci. U.S.A.">
        <title>Extensive sampling of basidiomycete genomes demonstrates inadequacy of the white-rot/brown-rot paradigm for wood decay fungi.</title>
        <authorList>
            <person name="Riley R."/>
            <person name="Salamov A.A."/>
            <person name="Brown D.W."/>
            <person name="Nagy L.G."/>
            <person name="Floudas D."/>
            <person name="Held B.W."/>
            <person name="Levasseur A."/>
            <person name="Lombard V."/>
            <person name="Morin E."/>
            <person name="Otillar R."/>
            <person name="Lindquist E.A."/>
            <person name="Sun H."/>
            <person name="LaButti K.M."/>
            <person name="Schmutz J."/>
            <person name="Jabbour D."/>
            <person name="Luo H."/>
            <person name="Baker S.E."/>
            <person name="Pisabarro A.G."/>
            <person name="Walton J.D."/>
            <person name="Blanchette R.A."/>
            <person name="Henrissat B."/>
            <person name="Martin F."/>
            <person name="Cullen D."/>
            <person name="Hibbett D.S."/>
            <person name="Grigoriev I.V."/>
        </authorList>
    </citation>
    <scope>NUCLEOTIDE SEQUENCE [LARGE SCALE GENOMIC DNA]</scope>
    <source>
        <strain evidence="3">CBS 339.88</strain>
    </source>
</reference>
<feature type="compositionally biased region" description="Pro residues" evidence="1">
    <location>
        <begin position="272"/>
        <end position="283"/>
    </location>
</feature>
<name>A0A067SHS8_GALM3</name>
<accession>A0A067SHS8</accession>
<dbReference type="HOGENOM" id="CLU_877309_0_0_1"/>
<gene>
    <name evidence="2" type="ORF">GALMADRAFT_259374</name>
</gene>
<feature type="compositionally biased region" description="Basic residues" evidence="1">
    <location>
        <begin position="1"/>
        <end position="17"/>
    </location>
</feature>
<organism evidence="2 3">
    <name type="scientific">Galerina marginata (strain CBS 339.88)</name>
    <dbReference type="NCBI Taxonomy" id="685588"/>
    <lineage>
        <taxon>Eukaryota</taxon>
        <taxon>Fungi</taxon>
        <taxon>Dikarya</taxon>
        <taxon>Basidiomycota</taxon>
        <taxon>Agaricomycotina</taxon>
        <taxon>Agaricomycetes</taxon>
        <taxon>Agaricomycetidae</taxon>
        <taxon>Agaricales</taxon>
        <taxon>Agaricineae</taxon>
        <taxon>Strophariaceae</taxon>
        <taxon>Galerina</taxon>
    </lineage>
</organism>
<dbReference type="AlphaFoldDB" id="A0A067SHS8"/>